<evidence type="ECO:0000313" key="2">
    <source>
        <dbReference type="Proteomes" id="UP000198281"/>
    </source>
</evidence>
<dbReference type="RefSeq" id="WP_144033893.1">
    <property type="nucleotide sequence ID" value="NZ_FZOS01000059.1"/>
</dbReference>
<proteinExistence type="predicted"/>
<evidence type="ECO:0000313" key="1">
    <source>
        <dbReference type="EMBL" id="SNT20889.1"/>
    </source>
</evidence>
<name>A0A239KTQ5_9SPHN</name>
<keyword evidence="2" id="KW-1185">Reference proteome</keyword>
<dbReference type="EMBL" id="FZOS01000059">
    <property type="protein sequence ID" value="SNT20889.1"/>
    <property type="molecule type" value="Genomic_DNA"/>
</dbReference>
<reference evidence="2" key="1">
    <citation type="submission" date="2017-06" db="EMBL/GenBank/DDBJ databases">
        <authorList>
            <person name="Varghese N."/>
            <person name="Submissions S."/>
        </authorList>
    </citation>
    <scope>NUCLEOTIDE SEQUENCE [LARGE SCALE GENOMIC DNA]</scope>
    <source>
        <strain evidence="2">LNB2</strain>
    </source>
</reference>
<protein>
    <submittedName>
        <fullName evidence="1">Uncharacterized protein</fullName>
    </submittedName>
</protein>
<dbReference type="Proteomes" id="UP000198281">
    <property type="component" value="Unassembled WGS sequence"/>
</dbReference>
<gene>
    <name evidence="1" type="ORF">SAMN06295912_1598</name>
</gene>
<organism evidence="1 2">
    <name type="scientific">Edaphosphingomonas laterariae</name>
    <dbReference type="NCBI Taxonomy" id="861865"/>
    <lineage>
        <taxon>Bacteria</taxon>
        <taxon>Pseudomonadati</taxon>
        <taxon>Pseudomonadota</taxon>
        <taxon>Alphaproteobacteria</taxon>
        <taxon>Sphingomonadales</taxon>
        <taxon>Rhizorhabdaceae</taxon>
        <taxon>Edaphosphingomonas</taxon>
    </lineage>
</organism>
<accession>A0A239KTQ5</accession>
<dbReference type="OrthoDB" id="7506225at2"/>
<sequence>MAQQPQVRDHLDRKLTCLQHAALYHFNIRVVCPSCRRVRIFQGHQLWWLFERRRWNDRLEEVPRRLSCSRCWVADHRKVRPIRVSLVKDLPTGDELPWPDERAWKRVVSRYRS</sequence>
<dbReference type="AlphaFoldDB" id="A0A239KTQ5"/>